<accession>A0A3R0QRX9</accession>
<name>A0A3R0QRX9_SALER</name>
<protein>
    <submittedName>
        <fullName evidence="1">Uncharacterized protein</fullName>
    </submittedName>
</protein>
<gene>
    <name evidence="1" type="ORF">DTA53_23875</name>
</gene>
<dbReference type="EMBL" id="RTRY01000048">
    <property type="protein sequence ID" value="MJX49778.1"/>
    <property type="molecule type" value="Genomic_DNA"/>
</dbReference>
<evidence type="ECO:0000313" key="1">
    <source>
        <dbReference type="EMBL" id="MJX49778.1"/>
    </source>
</evidence>
<sequence>MYLFNRYLVQPCYVIILPAGRNRFWCSLPMNDYLAQIRTHQDIFSHRFYRESNWCKVLPFNPVIIDRFSCEIITAVIKTGGFLSIIKY</sequence>
<dbReference type="AlphaFoldDB" id="A0A3R0QRX9"/>
<comment type="caution">
    <text evidence="1">The sequence shown here is derived from an EMBL/GenBank/DDBJ whole genome shotgun (WGS) entry which is preliminary data.</text>
</comment>
<reference evidence="1" key="1">
    <citation type="submission" date="2018-07" db="EMBL/GenBank/DDBJ databases">
        <authorList>
            <consortium name="GenomeTrakr network: Whole genome sequencing for foodborne pathogen traceback"/>
        </authorList>
    </citation>
    <scope>NUCLEOTIDE SEQUENCE [LARGE SCALE GENOMIC DNA]</scope>
    <source>
        <strain evidence="1">FDA00013282</strain>
    </source>
</reference>
<organism evidence="1">
    <name type="scientific">Salmonella enterica</name>
    <name type="common">Salmonella choleraesuis</name>
    <dbReference type="NCBI Taxonomy" id="28901"/>
    <lineage>
        <taxon>Bacteria</taxon>
        <taxon>Pseudomonadati</taxon>
        <taxon>Pseudomonadota</taxon>
        <taxon>Gammaproteobacteria</taxon>
        <taxon>Enterobacterales</taxon>
        <taxon>Enterobacteriaceae</taxon>
        <taxon>Salmonella</taxon>
    </lineage>
</organism>
<dbReference type="Proteomes" id="UP000885264">
    <property type="component" value="Unassembled WGS sequence"/>
</dbReference>
<proteinExistence type="predicted"/>